<dbReference type="Pfam" id="PF00894">
    <property type="entry name" value="Luteo_coat"/>
    <property type="match status" value="1"/>
</dbReference>
<evidence type="ECO:0000256" key="4">
    <source>
        <dbReference type="SAM" id="MobiDB-lite"/>
    </source>
</evidence>
<organism evidence="5">
    <name type="scientific">Cowpea polerovirus 2</name>
    <dbReference type="NCBI Taxonomy" id="1913125"/>
    <lineage>
        <taxon>Viruses</taxon>
        <taxon>Riboviria</taxon>
        <taxon>Orthornavirae</taxon>
        <taxon>Pisuviricota</taxon>
        <taxon>Pisoniviricetes</taxon>
        <taxon>Sobelivirales</taxon>
        <taxon>Solemoviridae</taxon>
        <taxon>Polerovirus</taxon>
        <taxon>Polerovirus CPPV2</taxon>
    </lineage>
</organism>
<reference evidence="5" key="1">
    <citation type="submission" date="2021-05" db="EMBL/GenBank/DDBJ databases">
        <authorList>
            <person name="Kwak H.R."/>
            <person name="Hong S.-B."/>
            <person name="Byun H."/>
            <person name="Choi H.-S."/>
        </authorList>
    </citation>
    <scope>NUCLEOTIDE SEQUENCE</scope>
    <source>
        <strain evidence="5">CPPV2-NP24</strain>
    </source>
</reference>
<protein>
    <submittedName>
        <fullName evidence="5">Coat protein</fullName>
    </submittedName>
</protein>
<dbReference type="GO" id="GO:0019028">
    <property type="term" value="C:viral capsid"/>
    <property type="evidence" value="ECO:0007669"/>
    <property type="project" value="UniProtKB-KW"/>
</dbReference>
<feature type="compositionally biased region" description="Basic residues" evidence="4">
    <location>
        <begin position="35"/>
        <end position="48"/>
    </location>
</feature>
<dbReference type="EMBL" id="MZ318694">
    <property type="protein sequence ID" value="QXU64021.1"/>
    <property type="molecule type" value="Genomic_RNA"/>
</dbReference>
<evidence type="ECO:0000313" key="5">
    <source>
        <dbReference type="EMBL" id="QXU64021.1"/>
    </source>
</evidence>
<name>A0A8F7GNQ7_9VIRU</name>
<keyword evidence="2 5" id="KW-0167">Capsid protein</keyword>
<evidence type="ECO:0000256" key="3">
    <source>
        <dbReference type="ARBA" id="ARBA00022844"/>
    </source>
</evidence>
<evidence type="ECO:0000256" key="2">
    <source>
        <dbReference type="ARBA" id="ARBA00022561"/>
    </source>
</evidence>
<comment type="subcellular location">
    <subcellularLocation>
        <location evidence="1">Virion</location>
    </subcellularLocation>
</comment>
<feature type="region of interest" description="Disordered" evidence="4">
    <location>
        <begin position="1"/>
        <end position="64"/>
    </location>
</feature>
<accession>A0A8F7GNQ7</accession>
<dbReference type="PRINTS" id="PR00915">
    <property type="entry name" value="LUTEOGP1COAT"/>
</dbReference>
<keyword evidence="3" id="KW-0946">Virion</keyword>
<dbReference type="GO" id="GO:0005198">
    <property type="term" value="F:structural molecule activity"/>
    <property type="evidence" value="ECO:0007669"/>
    <property type="project" value="InterPro"/>
</dbReference>
<dbReference type="InterPro" id="IPR001517">
    <property type="entry name" value="Luteo_coat"/>
</dbReference>
<feature type="compositionally biased region" description="Basic residues" evidence="4">
    <location>
        <begin position="10"/>
        <end position="25"/>
    </location>
</feature>
<sequence length="197" mass="22108">MNSAGVRNNNGRRTRRGRRIQRRQRVVVVQASGLPRHRRRQRRNRRTPTRGGGSGRGSSDTFVFSPDSIKGSDSGYFTFGPSLSAKPEFCNGILRAYHEYKITMVKLEFISEACSPSSGSIAFELDPHCKYSSVQSSINKFGIVKGGNRTWNARQINGLEWHDATEDQFRILYKGNGGSAVAGAFRITFRCQFQNPK</sequence>
<evidence type="ECO:0000256" key="1">
    <source>
        <dbReference type="ARBA" id="ARBA00004328"/>
    </source>
</evidence>
<proteinExistence type="predicted"/>